<dbReference type="GO" id="GO:0005634">
    <property type="term" value="C:nucleus"/>
    <property type="evidence" value="ECO:0007669"/>
    <property type="project" value="TreeGrafter"/>
</dbReference>
<reference evidence="3 4" key="1">
    <citation type="submission" date="2017-10" db="EMBL/GenBank/DDBJ databases">
        <title>Extensive intraspecific genome diversity in a model arbuscular mycorrhizal fungus.</title>
        <authorList>
            <person name="Chen E.C.H."/>
            <person name="Morin E."/>
            <person name="Baudet D."/>
            <person name="Noel J."/>
            <person name="Ndikumana S."/>
            <person name="Charron P."/>
            <person name="St-Onge C."/>
            <person name="Giorgi J."/>
            <person name="Grigoriev I.V."/>
            <person name="Roux C."/>
            <person name="Martin F.M."/>
            <person name="Corradi N."/>
        </authorList>
    </citation>
    <scope>NUCLEOTIDE SEQUENCE [LARGE SCALE GENOMIC DNA]</scope>
    <source>
        <strain evidence="3 4">A1</strain>
    </source>
</reference>
<dbReference type="InterPro" id="IPR011545">
    <property type="entry name" value="DEAD/DEAH_box_helicase_dom"/>
</dbReference>
<reference evidence="3 4" key="2">
    <citation type="submission" date="2017-10" db="EMBL/GenBank/DDBJ databases">
        <title>Genome analyses suggest a sexual origin of heterokaryosis in a supposedly ancient asexual fungus.</title>
        <authorList>
            <person name="Corradi N."/>
            <person name="Sedzielewska K."/>
            <person name="Noel J."/>
            <person name="Charron P."/>
            <person name="Farinelli L."/>
            <person name="Marton T."/>
            <person name="Kruger M."/>
            <person name="Pelin A."/>
            <person name="Brachmann A."/>
            <person name="Corradi N."/>
        </authorList>
    </citation>
    <scope>NUCLEOTIDE SEQUENCE [LARGE SCALE GENOMIC DNA]</scope>
    <source>
        <strain evidence="3 4">A1</strain>
    </source>
</reference>
<dbReference type="Pfam" id="PF00270">
    <property type="entry name" value="DEAD"/>
    <property type="match status" value="1"/>
</dbReference>
<dbReference type="Gene3D" id="3.40.50.300">
    <property type="entry name" value="P-loop containing nucleotide triphosphate hydrolases"/>
    <property type="match status" value="1"/>
</dbReference>
<dbReference type="PROSITE" id="PS51192">
    <property type="entry name" value="HELICASE_ATP_BIND_1"/>
    <property type="match status" value="1"/>
</dbReference>
<dbReference type="GO" id="GO:0005694">
    <property type="term" value="C:chromosome"/>
    <property type="evidence" value="ECO:0007669"/>
    <property type="project" value="TreeGrafter"/>
</dbReference>
<protein>
    <submittedName>
        <fullName evidence="3">P-loop containing nucleoside triphosphate hydrolase protein</fullName>
    </submittedName>
</protein>
<evidence type="ECO:0000259" key="2">
    <source>
        <dbReference type="PROSITE" id="PS51192"/>
    </source>
</evidence>
<gene>
    <name evidence="3" type="ORF">RhiirA1_353603</name>
</gene>
<accession>A0A2N0R089</accession>
<dbReference type="GO" id="GO:0043138">
    <property type="term" value="F:3'-5' DNA helicase activity"/>
    <property type="evidence" value="ECO:0007669"/>
    <property type="project" value="TreeGrafter"/>
</dbReference>
<dbReference type="PANTHER" id="PTHR13710">
    <property type="entry name" value="DNA HELICASE RECQ FAMILY MEMBER"/>
    <property type="match status" value="1"/>
</dbReference>
<name>A0A2N0R089_9GLOM</name>
<dbReference type="GO" id="GO:0000724">
    <property type="term" value="P:double-strand break repair via homologous recombination"/>
    <property type="evidence" value="ECO:0007669"/>
    <property type="project" value="TreeGrafter"/>
</dbReference>
<keyword evidence="3" id="KW-0378">Hydrolase</keyword>
<dbReference type="GO" id="GO:0009378">
    <property type="term" value="F:four-way junction helicase activity"/>
    <property type="evidence" value="ECO:0007669"/>
    <property type="project" value="TreeGrafter"/>
</dbReference>
<dbReference type="GO" id="GO:0005524">
    <property type="term" value="F:ATP binding"/>
    <property type="evidence" value="ECO:0007669"/>
    <property type="project" value="InterPro"/>
</dbReference>
<dbReference type="GO" id="GO:0003676">
    <property type="term" value="F:nucleic acid binding"/>
    <property type="evidence" value="ECO:0007669"/>
    <property type="project" value="InterPro"/>
</dbReference>
<dbReference type="InterPro" id="IPR014001">
    <property type="entry name" value="Helicase_ATP-bd"/>
</dbReference>
<proteinExistence type="inferred from homology"/>
<dbReference type="EMBL" id="LLXH01002054">
    <property type="protein sequence ID" value="PKC56717.1"/>
    <property type="molecule type" value="Genomic_DNA"/>
</dbReference>
<evidence type="ECO:0000313" key="4">
    <source>
        <dbReference type="Proteomes" id="UP000232688"/>
    </source>
</evidence>
<dbReference type="PANTHER" id="PTHR13710:SF152">
    <property type="entry name" value="ATP-DEPENDENT DNA HELICASE Q5"/>
    <property type="match status" value="1"/>
</dbReference>
<dbReference type="AlphaFoldDB" id="A0A2N0R089"/>
<comment type="caution">
    <text evidence="3">The sequence shown here is derived from an EMBL/GenBank/DDBJ whole genome shotgun (WGS) entry which is preliminary data.</text>
</comment>
<dbReference type="Proteomes" id="UP000232688">
    <property type="component" value="Unassembled WGS sequence"/>
</dbReference>
<evidence type="ECO:0000313" key="3">
    <source>
        <dbReference type="EMBL" id="PKC56717.1"/>
    </source>
</evidence>
<feature type="domain" description="Helicase ATP-binding" evidence="2">
    <location>
        <begin position="23"/>
        <end position="136"/>
    </location>
</feature>
<dbReference type="GO" id="GO:0016787">
    <property type="term" value="F:hydrolase activity"/>
    <property type="evidence" value="ECO:0007669"/>
    <property type="project" value="UniProtKB-KW"/>
</dbReference>
<sequence length="136" mass="14986">MCESALSGIFQFSEFRNGQKDVIKSFVQNYDTLVLKQTGGGKSLCYALPSVIATGITVVFSPLKALVDDQVLELIKVGIPCGGLYASTAQPIWYQRKVFQEIACGLTRVIITTPEKFKFNVGFRQMLEQIGISRGI</sequence>
<organism evidence="3 4">
    <name type="scientific">Rhizophagus irregularis</name>
    <dbReference type="NCBI Taxonomy" id="588596"/>
    <lineage>
        <taxon>Eukaryota</taxon>
        <taxon>Fungi</taxon>
        <taxon>Fungi incertae sedis</taxon>
        <taxon>Mucoromycota</taxon>
        <taxon>Glomeromycotina</taxon>
        <taxon>Glomeromycetes</taxon>
        <taxon>Glomerales</taxon>
        <taxon>Glomeraceae</taxon>
        <taxon>Rhizophagus</taxon>
    </lineage>
</organism>
<dbReference type="VEuPathDB" id="FungiDB:RhiirA1_353603"/>
<dbReference type="SUPFAM" id="SSF52540">
    <property type="entry name" value="P-loop containing nucleoside triphosphate hydrolases"/>
    <property type="match status" value="1"/>
</dbReference>
<comment type="similarity">
    <text evidence="1">Belongs to the helicase family. RecQ subfamily.</text>
</comment>
<dbReference type="InterPro" id="IPR027417">
    <property type="entry name" value="P-loop_NTPase"/>
</dbReference>
<dbReference type="GO" id="GO:0005737">
    <property type="term" value="C:cytoplasm"/>
    <property type="evidence" value="ECO:0007669"/>
    <property type="project" value="TreeGrafter"/>
</dbReference>
<evidence type="ECO:0000256" key="1">
    <source>
        <dbReference type="ARBA" id="ARBA00005446"/>
    </source>
</evidence>